<proteinExistence type="predicted"/>
<sequence length="109" mass="12087">MGFRSKRKRDKHCQNLPTRPSPPPQNNNQHPSSLSPPKSVNKSFSTLLKEPGPALPVQNGLNEDTRNHAHQHNTLSSRTANSATEKQGGMGLCNLDIVERCRRLLGPRC</sequence>
<dbReference type="Proteomes" id="UP000298493">
    <property type="component" value="Unassembled WGS sequence"/>
</dbReference>
<evidence type="ECO:0000313" key="2">
    <source>
        <dbReference type="EMBL" id="TID22038.1"/>
    </source>
</evidence>
<dbReference type="AlphaFoldDB" id="A0A4Z1P3J6"/>
<evidence type="ECO:0000313" key="3">
    <source>
        <dbReference type="Proteomes" id="UP000298493"/>
    </source>
</evidence>
<protein>
    <submittedName>
        <fullName evidence="2">Uncharacterized protein</fullName>
    </submittedName>
</protein>
<name>A0A4Z1P3J6_9PEZI</name>
<comment type="caution">
    <text evidence="2">The sequence shown here is derived from an EMBL/GenBank/DDBJ whole genome shotgun (WGS) entry which is preliminary data.</text>
</comment>
<feature type="region of interest" description="Disordered" evidence="1">
    <location>
        <begin position="1"/>
        <end position="89"/>
    </location>
</feature>
<accession>A0A4Z1P3J6</accession>
<feature type="compositionally biased region" description="Basic residues" evidence="1">
    <location>
        <begin position="1"/>
        <end position="11"/>
    </location>
</feature>
<feature type="compositionally biased region" description="Polar residues" evidence="1">
    <location>
        <begin position="72"/>
        <end position="85"/>
    </location>
</feature>
<gene>
    <name evidence="2" type="ORF">E6O75_ATG10832</name>
</gene>
<evidence type="ECO:0000256" key="1">
    <source>
        <dbReference type="SAM" id="MobiDB-lite"/>
    </source>
</evidence>
<reference evidence="2 3" key="1">
    <citation type="submission" date="2019-04" db="EMBL/GenBank/DDBJ databases">
        <title>High contiguity whole genome sequence and gene annotation resource for two Venturia nashicola isolates.</title>
        <authorList>
            <person name="Prokchorchik M."/>
            <person name="Won K."/>
            <person name="Lee Y."/>
            <person name="Choi E.D."/>
            <person name="Segonzac C."/>
            <person name="Sohn K.H."/>
        </authorList>
    </citation>
    <scope>NUCLEOTIDE SEQUENCE [LARGE SCALE GENOMIC DNA]</scope>
    <source>
        <strain evidence="2 3">PRI2</strain>
    </source>
</reference>
<keyword evidence="3" id="KW-1185">Reference proteome</keyword>
<feature type="compositionally biased region" description="Low complexity" evidence="1">
    <location>
        <begin position="26"/>
        <end position="37"/>
    </location>
</feature>
<organism evidence="2 3">
    <name type="scientific">Venturia nashicola</name>
    <dbReference type="NCBI Taxonomy" id="86259"/>
    <lineage>
        <taxon>Eukaryota</taxon>
        <taxon>Fungi</taxon>
        <taxon>Dikarya</taxon>
        <taxon>Ascomycota</taxon>
        <taxon>Pezizomycotina</taxon>
        <taxon>Dothideomycetes</taxon>
        <taxon>Pleosporomycetidae</taxon>
        <taxon>Venturiales</taxon>
        <taxon>Venturiaceae</taxon>
        <taxon>Venturia</taxon>
    </lineage>
</organism>
<dbReference type="EMBL" id="SNSC02000008">
    <property type="protein sequence ID" value="TID22038.1"/>
    <property type="molecule type" value="Genomic_DNA"/>
</dbReference>